<dbReference type="Proteomes" id="UP000325458">
    <property type="component" value="Chromosome"/>
</dbReference>
<evidence type="ECO:0000259" key="4">
    <source>
        <dbReference type="Pfam" id="PF01872"/>
    </source>
</evidence>
<dbReference type="EMBL" id="CP023691">
    <property type="protein sequence ID" value="QEV50479.1"/>
    <property type="molecule type" value="Genomic_DNA"/>
</dbReference>
<evidence type="ECO:0000256" key="2">
    <source>
        <dbReference type="ARBA" id="ARBA00022857"/>
    </source>
</evidence>
<dbReference type="InterPro" id="IPR024072">
    <property type="entry name" value="DHFR-like_dom_sf"/>
</dbReference>
<accession>A0AAE6TKB1</accession>
<dbReference type="Gene3D" id="3.40.430.10">
    <property type="entry name" value="Dihydrofolate Reductase, subunit A"/>
    <property type="match status" value="1"/>
</dbReference>
<name>A0AAE6TKB1_STRPT</name>
<sequence>MRIRYCVPNSSQCAANGDCPAMAEHTATPRAGGTPPAILEPLELLYEEAGQPRFSLPPALATAYGGDLGFTSPCVYANFVASIDGVVTLGPEYPSSGSAISGREPADRFVMGLLRACADAVLIGAGTLRATPRHRWTPDHVCPQAAPAFAELRRNLRRAAQPELVVVTASGELPTEHSALRSGALVATTLGGARKLDGRLPAACTLLTAGEGPNFRMADVLTALHAHGHTAVLTEGGPHLIGHLFSEGLVDEVFLTTSPVLAGRANTSRLGLVAGLELLPNRPAWTDLISVRRRDSYLFLRYRLRAPRASSGPARVD</sequence>
<keyword evidence="3" id="KW-0560">Oxidoreductase</keyword>
<dbReference type="SUPFAM" id="SSF53597">
    <property type="entry name" value="Dihydrofolate reductase-like"/>
    <property type="match status" value="1"/>
</dbReference>
<dbReference type="InterPro" id="IPR050765">
    <property type="entry name" value="Riboflavin_Biosynth_HTPR"/>
</dbReference>
<evidence type="ECO:0000256" key="3">
    <source>
        <dbReference type="ARBA" id="ARBA00023002"/>
    </source>
</evidence>
<organism evidence="5 6">
    <name type="scientific">Streptomyces platensis</name>
    <dbReference type="NCBI Taxonomy" id="58346"/>
    <lineage>
        <taxon>Bacteria</taxon>
        <taxon>Bacillati</taxon>
        <taxon>Actinomycetota</taxon>
        <taxon>Actinomycetes</taxon>
        <taxon>Kitasatosporales</taxon>
        <taxon>Streptomycetaceae</taxon>
        <taxon>Streptomyces</taxon>
    </lineage>
</organism>
<dbReference type="PANTHER" id="PTHR38011:SF7">
    <property type="entry name" value="2,5-DIAMINO-6-RIBOSYLAMINO-4(3H)-PYRIMIDINONE 5'-PHOSPHATE REDUCTASE"/>
    <property type="match status" value="1"/>
</dbReference>
<feature type="domain" description="Bacterial bifunctional deaminase-reductase C-terminal" evidence="4">
    <location>
        <begin position="73"/>
        <end position="268"/>
    </location>
</feature>
<evidence type="ECO:0000256" key="1">
    <source>
        <dbReference type="ARBA" id="ARBA00005104"/>
    </source>
</evidence>
<dbReference type="AlphaFoldDB" id="A0AAE6TKB1"/>
<keyword evidence="2" id="KW-0521">NADP</keyword>
<evidence type="ECO:0000313" key="5">
    <source>
        <dbReference type="EMBL" id="QEV50479.1"/>
    </source>
</evidence>
<dbReference type="Pfam" id="PF01872">
    <property type="entry name" value="RibD_C"/>
    <property type="match status" value="1"/>
</dbReference>
<gene>
    <name evidence="5" type="ORF">CP981_01225</name>
</gene>
<protein>
    <recommendedName>
        <fullName evidence="4">Bacterial bifunctional deaminase-reductase C-terminal domain-containing protein</fullName>
    </recommendedName>
</protein>
<dbReference type="GO" id="GO:0008703">
    <property type="term" value="F:5-amino-6-(5-phosphoribosylamino)uracil reductase activity"/>
    <property type="evidence" value="ECO:0007669"/>
    <property type="project" value="InterPro"/>
</dbReference>
<dbReference type="InterPro" id="IPR002734">
    <property type="entry name" value="RibDG_C"/>
</dbReference>
<proteinExistence type="predicted"/>
<dbReference type="PANTHER" id="PTHR38011">
    <property type="entry name" value="DIHYDROFOLATE REDUCTASE FAMILY PROTEIN (AFU_ORTHOLOGUE AFUA_8G06820)"/>
    <property type="match status" value="1"/>
</dbReference>
<reference evidence="5 6" key="1">
    <citation type="submission" date="2017-09" db="EMBL/GenBank/DDBJ databases">
        <authorList>
            <person name="Lee N."/>
            <person name="Cho B.-K."/>
        </authorList>
    </citation>
    <scope>NUCLEOTIDE SEQUENCE [LARGE SCALE GENOMIC DNA]</scope>
    <source>
        <strain evidence="5 6">ATCC 23948</strain>
    </source>
</reference>
<dbReference type="GO" id="GO:0009231">
    <property type="term" value="P:riboflavin biosynthetic process"/>
    <property type="evidence" value="ECO:0007669"/>
    <property type="project" value="InterPro"/>
</dbReference>
<dbReference type="KEGG" id="spla:CP981_01225"/>
<evidence type="ECO:0000313" key="6">
    <source>
        <dbReference type="Proteomes" id="UP000325458"/>
    </source>
</evidence>
<comment type="pathway">
    <text evidence="1">Cofactor biosynthesis; riboflavin biosynthesis.</text>
</comment>